<evidence type="ECO:0000259" key="7">
    <source>
        <dbReference type="PROSITE" id="PS51918"/>
    </source>
</evidence>
<dbReference type="CDD" id="cd01335">
    <property type="entry name" value="Radical_SAM"/>
    <property type="match status" value="1"/>
</dbReference>
<evidence type="ECO:0000256" key="5">
    <source>
        <dbReference type="ARBA" id="ARBA00023014"/>
    </source>
</evidence>
<evidence type="ECO:0000313" key="8">
    <source>
        <dbReference type="EMBL" id="TCL58454.1"/>
    </source>
</evidence>
<dbReference type="PIRSF" id="PIRSF004869">
    <property type="entry name" value="PflX_prd"/>
    <property type="match status" value="1"/>
</dbReference>
<dbReference type="InterPro" id="IPR058240">
    <property type="entry name" value="rSAM_sf"/>
</dbReference>
<keyword evidence="3 6" id="KW-0479">Metal-binding</keyword>
<dbReference type="AlphaFoldDB" id="A0A4R1QZM3"/>
<name>A0A4R1QZM3_9FIRM</name>
<dbReference type="PANTHER" id="PTHR30352">
    <property type="entry name" value="PYRUVATE FORMATE-LYASE-ACTIVATING ENZYME"/>
    <property type="match status" value="1"/>
</dbReference>
<organism evidence="8 9">
    <name type="scientific">Kineothrix alysoides</name>
    <dbReference type="NCBI Taxonomy" id="1469948"/>
    <lineage>
        <taxon>Bacteria</taxon>
        <taxon>Bacillati</taxon>
        <taxon>Bacillota</taxon>
        <taxon>Clostridia</taxon>
        <taxon>Lachnospirales</taxon>
        <taxon>Lachnospiraceae</taxon>
        <taxon>Kineothrix</taxon>
    </lineage>
</organism>
<dbReference type="Proteomes" id="UP000295718">
    <property type="component" value="Unassembled WGS sequence"/>
</dbReference>
<evidence type="ECO:0000256" key="3">
    <source>
        <dbReference type="ARBA" id="ARBA00022723"/>
    </source>
</evidence>
<dbReference type="InterPro" id="IPR016431">
    <property type="entry name" value="Pyrv-formate_lyase-activ_prd"/>
</dbReference>
<feature type="binding site" evidence="6">
    <location>
        <position position="74"/>
    </location>
    <ligand>
        <name>[4Fe-4S] cluster</name>
        <dbReference type="ChEBI" id="CHEBI:49883"/>
        <note>4Fe-4S-S-AdoMet</note>
    </ligand>
</feature>
<dbReference type="NCBIfam" id="TIGR04337">
    <property type="entry name" value="AmmeMemoSam_rS"/>
    <property type="match status" value="1"/>
</dbReference>
<comment type="caution">
    <text evidence="8">The sequence shown here is derived from an EMBL/GenBank/DDBJ whole genome shotgun (WGS) entry which is preliminary data.</text>
</comment>
<keyword evidence="2 6" id="KW-0949">S-adenosyl-L-methionine</keyword>
<dbReference type="STRING" id="1469948.GCA_000732725_01383"/>
<feature type="domain" description="Radical SAM core" evidence="7">
    <location>
        <begin position="55"/>
        <end position="272"/>
    </location>
</feature>
<dbReference type="GO" id="GO:0016829">
    <property type="term" value="F:lyase activity"/>
    <property type="evidence" value="ECO:0007669"/>
    <property type="project" value="UniProtKB-KW"/>
</dbReference>
<dbReference type="SFLD" id="SFLDG01101">
    <property type="entry name" value="Uncharacterised_Radical_SAM_Su"/>
    <property type="match status" value="1"/>
</dbReference>
<keyword evidence="4 6" id="KW-0408">Iron</keyword>
<dbReference type="InterPro" id="IPR007197">
    <property type="entry name" value="rSAM"/>
</dbReference>
<dbReference type="OrthoDB" id="9778883at2"/>
<feature type="binding site" evidence="6">
    <location>
        <position position="70"/>
    </location>
    <ligand>
        <name>[4Fe-4S] cluster</name>
        <dbReference type="ChEBI" id="CHEBI:49883"/>
        <note>4Fe-4S-S-AdoMet</note>
    </ligand>
</feature>
<feature type="binding site" evidence="6">
    <location>
        <position position="77"/>
    </location>
    <ligand>
        <name>[4Fe-4S] cluster</name>
        <dbReference type="ChEBI" id="CHEBI:49883"/>
        <note>4Fe-4S-S-AdoMet</note>
    </ligand>
</feature>
<keyword evidence="5 6" id="KW-0411">Iron-sulfur</keyword>
<dbReference type="SFLD" id="SFLDS00029">
    <property type="entry name" value="Radical_SAM"/>
    <property type="match status" value="1"/>
</dbReference>
<dbReference type="SUPFAM" id="SSF102114">
    <property type="entry name" value="Radical SAM enzymes"/>
    <property type="match status" value="1"/>
</dbReference>
<reference evidence="8 9" key="1">
    <citation type="submission" date="2019-03" db="EMBL/GenBank/DDBJ databases">
        <title>Genomic Encyclopedia of Type Strains, Phase IV (KMG-IV): sequencing the most valuable type-strain genomes for metagenomic binning, comparative biology and taxonomic classification.</title>
        <authorList>
            <person name="Goeker M."/>
        </authorList>
    </citation>
    <scope>NUCLEOTIDE SEQUENCE [LARGE SCALE GENOMIC DNA]</scope>
    <source>
        <strain evidence="8 9">DSM 100556</strain>
    </source>
</reference>
<evidence type="ECO:0000256" key="1">
    <source>
        <dbReference type="ARBA" id="ARBA00022485"/>
    </source>
</evidence>
<dbReference type="Pfam" id="PF04055">
    <property type="entry name" value="Radical_SAM"/>
    <property type="match status" value="1"/>
</dbReference>
<sequence>MKAVCPVCMHHCTIEEGKTGLCGARSNEDGRIVCTNYGKITSYALDPIEKKPLRRFLPGSKILSVGSYGCNLSCGFCQNHGISMVKEEEADYGIRMPEALVKEALAYAAKGNIGIAYTYNEPLIGYEYVRDCAKLAKENGLKNVIVTNGCAEIEILEELLPYTDAFNIDLKGFTEGFYKKVGGSLSMVKAFIERAAKESHVEVTTLIIPGENDDVRELKEAAAWLASIDENIPYHISRFFPMWKMQDKEATRVETVYALAETAREYLKYVYEGNC</sequence>
<dbReference type="SMART" id="SM00729">
    <property type="entry name" value="Elp3"/>
    <property type="match status" value="1"/>
</dbReference>
<dbReference type="InterPro" id="IPR013785">
    <property type="entry name" value="Aldolase_TIM"/>
</dbReference>
<proteinExistence type="predicted"/>
<evidence type="ECO:0000256" key="4">
    <source>
        <dbReference type="ARBA" id="ARBA00023004"/>
    </source>
</evidence>
<dbReference type="InterPro" id="IPR006638">
    <property type="entry name" value="Elp3/MiaA/NifB-like_rSAM"/>
</dbReference>
<keyword evidence="8" id="KW-0456">Lyase</keyword>
<dbReference type="InterPro" id="IPR034457">
    <property type="entry name" value="Organic_radical-activating"/>
</dbReference>
<dbReference type="GO" id="GO:0046872">
    <property type="term" value="F:metal ion binding"/>
    <property type="evidence" value="ECO:0007669"/>
    <property type="project" value="UniProtKB-KW"/>
</dbReference>
<evidence type="ECO:0000256" key="6">
    <source>
        <dbReference type="PIRSR" id="PIRSR004869-50"/>
    </source>
</evidence>
<keyword evidence="8" id="KW-0670">Pyruvate</keyword>
<dbReference type="Gene3D" id="3.20.20.70">
    <property type="entry name" value="Aldolase class I"/>
    <property type="match status" value="1"/>
</dbReference>
<dbReference type="EMBL" id="SLUO01000006">
    <property type="protein sequence ID" value="TCL58454.1"/>
    <property type="molecule type" value="Genomic_DNA"/>
</dbReference>
<keyword evidence="9" id="KW-1185">Reference proteome</keyword>
<dbReference type="GO" id="GO:0051539">
    <property type="term" value="F:4 iron, 4 sulfur cluster binding"/>
    <property type="evidence" value="ECO:0007669"/>
    <property type="project" value="UniProtKB-KW"/>
</dbReference>
<dbReference type="PROSITE" id="PS51918">
    <property type="entry name" value="RADICAL_SAM"/>
    <property type="match status" value="1"/>
</dbReference>
<accession>A0A4R1QZM3</accession>
<dbReference type="InterPro" id="IPR027596">
    <property type="entry name" value="AmmeMemoSam_rS"/>
</dbReference>
<dbReference type="RefSeq" id="WP_031390102.1">
    <property type="nucleotide sequence ID" value="NZ_JPNB01000001.1"/>
</dbReference>
<comment type="cofactor">
    <cofactor evidence="6">
        <name>[4Fe-4S] cluster</name>
        <dbReference type="ChEBI" id="CHEBI:49883"/>
    </cofactor>
    <text evidence="6">Binds 1 [4Fe-4S] cluster. The cluster is coordinated with 3 cysteines and an exchangeable S-adenosyl-L-methionine.</text>
</comment>
<evidence type="ECO:0000256" key="2">
    <source>
        <dbReference type="ARBA" id="ARBA00022691"/>
    </source>
</evidence>
<gene>
    <name evidence="8" type="ORF">EDD76_106107</name>
</gene>
<protein>
    <submittedName>
        <fullName evidence="8">Pyruvate formate lyase activating enzyme</fullName>
    </submittedName>
</protein>
<keyword evidence="1" id="KW-0004">4Fe-4S</keyword>
<evidence type="ECO:0000313" key="9">
    <source>
        <dbReference type="Proteomes" id="UP000295718"/>
    </source>
</evidence>
<dbReference type="PANTHER" id="PTHR30352:SF5">
    <property type="entry name" value="PYRUVATE FORMATE-LYASE 1-ACTIVATING ENZYME"/>
    <property type="match status" value="1"/>
</dbReference>